<sequence length="339" mass="38169">MATTESGSTTGNDTATQIAPDQEHMQLQSSDHPRMVMVSALLIGNNYFAWSRAVKRALTTKMKLDFIDGTAVRPAGNSKVFKRWNRTDSMVMTWILNCMSKELAEAFMYVGSSRELWLELEARFGESNNPMIYQLQREIGQVTQGNMSIIEYYTKLKKLWDELCAWLPHLNAHAQAHNQILLLQPLPSVTKAYSMLLRMEKQMQMNISSVGLNNRVAFQRTEKVMAVGQLVGNLYVLESPFSTIMQQNESISLNSHCKLNSCVAAMCNTGMWHKRLGHLSKSSMKHITSLPQINSIETPCDVCPLAKLHIVPFASSTIRAKSTFDLVQVDIWGPVYNCG</sequence>
<dbReference type="AlphaFoldDB" id="A0AAW2N1H4"/>
<dbReference type="EMBL" id="JACGWM010000012">
    <property type="protein sequence ID" value="KAL0337574.1"/>
    <property type="molecule type" value="Genomic_DNA"/>
</dbReference>
<evidence type="ECO:0000259" key="3">
    <source>
        <dbReference type="Pfam" id="PF13976"/>
    </source>
</evidence>
<dbReference type="Pfam" id="PF14244">
    <property type="entry name" value="Retrotran_gag_3"/>
    <property type="match status" value="1"/>
</dbReference>
<evidence type="ECO:0000313" key="5">
    <source>
        <dbReference type="EMBL" id="KAL0337574.1"/>
    </source>
</evidence>
<dbReference type="InterPro" id="IPR025724">
    <property type="entry name" value="GAG-pre-integrase_dom"/>
</dbReference>
<feature type="domain" description="Retrotransposon Copia-like N-terminal" evidence="4">
    <location>
        <begin position="29"/>
        <end position="75"/>
    </location>
</feature>
<proteinExistence type="predicted"/>
<dbReference type="InterPro" id="IPR005162">
    <property type="entry name" value="Retrotrans_gag_dom"/>
</dbReference>
<gene>
    <name evidence="5" type="ORF">Scaly_2032500</name>
</gene>
<dbReference type="PANTHER" id="PTHR37610:SF40">
    <property type="entry name" value="OS01G0909600 PROTEIN"/>
    <property type="match status" value="1"/>
</dbReference>
<feature type="domain" description="GAG-pre-integrase" evidence="3">
    <location>
        <begin position="253"/>
        <end position="307"/>
    </location>
</feature>
<dbReference type="Pfam" id="PF03732">
    <property type="entry name" value="Retrotrans_gag"/>
    <property type="match status" value="1"/>
</dbReference>
<reference evidence="5" key="2">
    <citation type="journal article" date="2024" name="Plant">
        <title>Genomic evolution and insights into agronomic trait innovations of Sesamum species.</title>
        <authorList>
            <person name="Miao H."/>
            <person name="Wang L."/>
            <person name="Qu L."/>
            <person name="Liu H."/>
            <person name="Sun Y."/>
            <person name="Le M."/>
            <person name="Wang Q."/>
            <person name="Wei S."/>
            <person name="Zheng Y."/>
            <person name="Lin W."/>
            <person name="Duan Y."/>
            <person name="Cao H."/>
            <person name="Xiong S."/>
            <person name="Wang X."/>
            <person name="Wei L."/>
            <person name="Li C."/>
            <person name="Ma Q."/>
            <person name="Ju M."/>
            <person name="Zhao R."/>
            <person name="Li G."/>
            <person name="Mu C."/>
            <person name="Tian Q."/>
            <person name="Mei H."/>
            <person name="Zhang T."/>
            <person name="Gao T."/>
            <person name="Zhang H."/>
        </authorList>
    </citation>
    <scope>NUCLEOTIDE SEQUENCE</scope>
    <source>
        <strain evidence="5">KEN8</strain>
    </source>
</reference>
<comment type="caution">
    <text evidence="5">The sequence shown here is derived from an EMBL/GenBank/DDBJ whole genome shotgun (WGS) entry which is preliminary data.</text>
</comment>
<dbReference type="InterPro" id="IPR029472">
    <property type="entry name" value="Copia-like_N"/>
</dbReference>
<accession>A0AAW2N1H4</accession>
<feature type="region of interest" description="Disordered" evidence="1">
    <location>
        <begin position="1"/>
        <end position="21"/>
    </location>
</feature>
<organism evidence="5">
    <name type="scientific">Sesamum calycinum</name>
    <dbReference type="NCBI Taxonomy" id="2727403"/>
    <lineage>
        <taxon>Eukaryota</taxon>
        <taxon>Viridiplantae</taxon>
        <taxon>Streptophyta</taxon>
        <taxon>Embryophyta</taxon>
        <taxon>Tracheophyta</taxon>
        <taxon>Spermatophyta</taxon>
        <taxon>Magnoliopsida</taxon>
        <taxon>eudicotyledons</taxon>
        <taxon>Gunneridae</taxon>
        <taxon>Pentapetalae</taxon>
        <taxon>asterids</taxon>
        <taxon>lamiids</taxon>
        <taxon>Lamiales</taxon>
        <taxon>Pedaliaceae</taxon>
        <taxon>Sesamum</taxon>
    </lineage>
</organism>
<evidence type="ECO:0000256" key="1">
    <source>
        <dbReference type="SAM" id="MobiDB-lite"/>
    </source>
</evidence>
<dbReference type="Pfam" id="PF13976">
    <property type="entry name" value="gag_pre-integrs"/>
    <property type="match status" value="1"/>
</dbReference>
<evidence type="ECO:0000259" key="2">
    <source>
        <dbReference type="Pfam" id="PF03732"/>
    </source>
</evidence>
<feature type="domain" description="Retrotransposon gag" evidence="2">
    <location>
        <begin position="114"/>
        <end position="163"/>
    </location>
</feature>
<name>A0AAW2N1H4_9LAMI</name>
<reference evidence="5" key="1">
    <citation type="submission" date="2020-06" db="EMBL/GenBank/DDBJ databases">
        <authorList>
            <person name="Li T."/>
            <person name="Hu X."/>
            <person name="Zhang T."/>
            <person name="Song X."/>
            <person name="Zhang H."/>
            <person name="Dai N."/>
            <person name="Sheng W."/>
            <person name="Hou X."/>
            <person name="Wei L."/>
        </authorList>
    </citation>
    <scope>NUCLEOTIDE SEQUENCE</scope>
    <source>
        <strain evidence="5">KEN8</strain>
        <tissue evidence="5">Leaf</tissue>
    </source>
</reference>
<dbReference type="PANTHER" id="PTHR37610">
    <property type="entry name" value="CCHC-TYPE DOMAIN-CONTAINING PROTEIN"/>
    <property type="match status" value="1"/>
</dbReference>
<evidence type="ECO:0008006" key="6">
    <source>
        <dbReference type="Google" id="ProtNLM"/>
    </source>
</evidence>
<protein>
    <recommendedName>
        <fullName evidence="6">Retrotransposon Copia-like N-terminal domain-containing protein</fullName>
    </recommendedName>
</protein>
<evidence type="ECO:0000259" key="4">
    <source>
        <dbReference type="Pfam" id="PF14244"/>
    </source>
</evidence>